<dbReference type="SUPFAM" id="SSF48695">
    <property type="entry name" value="Multiheme cytochromes"/>
    <property type="match status" value="1"/>
</dbReference>
<proteinExistence type="predicted"/>
<protein>
    <recommendedName>
        <fullName evidence="4">Tetrahaem cytochrome domain-containing protein</fullName>
    </recommendedName>
</protein>
<dbReference type="InterPro" id="IPR036280">
    <property type="entry name" value="Multihaem_cyt_sf"/>
</dbReference>
<feature type="chain" id="PRO_5045587942" description="Tetrahaem cytochrome domain-containing protein" evidence="1">
    <location>
        <begin position="25"/>
        <end position="201"/>
    </location>
</feature>
<evidence type="ECO:0008006" key="4">
    <source>
        <dbReference type="Google" id="ProtNLM"/>
    </source>
</evidence>
<gene>
    <name evidence="2" type="ORF">CE91St30_11720</name>
</gene>
<accession>A0ABN6MCZ0</accession>
<evidence type="ECO:0000256" key="1">
    <source>
        <dbReference type="SAM" id="SignalP"/>
    </source>
</evidence>
<name>A0ABN6MCZ0_9ACTN</name>
<dbReference type="EMBL" id="AP025564">
    <property type="protein sequence ID" value="BDE95839.1"/>
    <property type="molecule type" value="Genomic_DNA"/>
</dbReference>
<evidence type="ECO:0000313" key="2">
    <source>
        <dbReference type="EMBL" id="BDE95839.1"/>
    </source>
</evidence>
<dbReference type="RefSeq" id="WP_244412076.1">
    <property type="nucleotide sequence ID" value="NZ_AP025564.1"/>
</dbReference>
<reference evidence="2 3" key="1">
    <citation type="submission" date="2022-01" db="EMBL/GenBank/DDBJ databases">
        <title>Novel bile acid biosynthetic pathways are enriched in the microbiome of centenarians.</title>
        <authorList>
            <person name="Sato Y."/>
            <person name="Atarashi K."/>
            <person name="Plichta R.D."/>
            <person name="Arai Y."/>
            <person name="Sasajima S."/>
            <person name="Kearney M.S."/>
            <person name="Suda W."/>
            <person name="Takeshita K."/>
            <person name="Sasaki T."/>
            <person name="Okamoto S."/>
            <person name="Skelly N.A."/>
            <person name="Okamura Y."/>
            <person name="Vlamakis H."/>
            <person name="Li Y."/>
            <person name="Tanoue T."/>
            <person name="Takei H."/>
            <person name="Nittono H."/>
            <person name="Narushima S."/>
            <person name="Irie J."/>
            <person name="Itoh H."/>
            <person name="Moriya K."/>
            <person name="Sugiura Y."/>
            <person name="Suematsu M."/>
            <person name="Moritoki N."/>
            <person name="Shibata S."/>
            <person name="Littman R.D."/>
            <person name="Fischbach A.M."/>
            <person name="Uwamino Y."/>
            <person name="Inoue T."/>
            <person name="Honda A."/>
            <person name="Hattori M."/>
            <person name="Murai T."/>
            <person name="Xavier J.R."/>
            <person name="Hirose N."/>
            <person name="Honda K."/>
        </authorList>
    </citation>
    <scope>NUCLEOTIDE SEQUENCE [LARGE SCALE GENOMIC DNA]</scope>
    <source>
        <strain evidence="2 3">CE91-St30</strain>
    </source>
</reference>
<organism evidence="2 3">
    <name type="scientific">Raoultibacter timonensis</name>
    <dbReference type="NCBI Taxonomy" id="1907662"/>
    <lineage>
        <taxon>Bacteria</taxon>
        <taxon>Bacillati</taxon>
        <taxon>Actinomycetota</taxon>
        <taxon>Coriobacteriia</taxon>
        <taxon>Eggerthellales</taxon>
        <taxon>Eggerthellaceae</taxon>
        <taxon>Raoultibacter</taxon>
    </lineage>
</organism>
<keyword evidence="3" id="KW-1185">Reference proteome</keyword>
<keyword evidence="1" id="KW-0732">Signal</keyword>
<sequence length="201" mass="20914">MKHTRGSARLALCTACVAAALALAGCAPQAPSEEGRSDRPSPVDVEFTWAADADCATCHAEEAASMATAGYPAAVHQADGETCASCHADNAAIASAHEGALPSSTMPKRLTKTKVDDTLCLTCHDQEELAEKTAGSTVLADSQGLVENPHALPETENHTAIACSDCHKMHSPGTAAETAKAKCLSCHHEDVFECNTCHEEM</sequence>
<dbReference type="PROSITE" id="PS51257">
    <property type="entry name" value="PROKAR_LIPOPROTEIN"/>
    <property type="match status" value="1"/>
</dbReference>
<evidence type="ECO:0000313" key="3">
    <source>
        <dbReference type="Proteomes" id="UP001320544"/>
    </source>
</evidence>
<dbReference type="Gene3D" id="1.10.1130.10">
    <property type="entry name" value="Flavocytochrome C3, Chain A"/>
    <property type="match status" value="1"/>
</dbReference>
<feature type="signal peptide" evidence="1">
    <location>
        <begin position="1"/>
        <end position="24"/>
    </location>
</feature>
<dbReference type="Proteomes" id="UP001320544">
    <property type="component" value="Chromosome"/>
</dbReference>